<evidence type="ECO:0008006" key="3">
    <source>
        <dbReference type="Google" id="ProtNLM"/>
    </source>
</evidence>
<dbReference type="RefSeq" id="WP_005237029.1">
    <property type="nucleotide sequence ID" value="NZ_AP024524.1"/>
</dbReference>
<dbReference type="PROSITE" id="PS51257">
    <property type="entry name" value="PROKAR_LIPOPROTEIN"/>
    <property type="match status" value="1"/>
</dbReference>
<sequence length="60" mass="6556">MKILSCTILSVLLLGLSGCDDPLNKPKTDTRSMIIGGVPVHDHDYKMLDSSLTAQDQLKK</sequence>
<dbReference type="AlphaFoldDB" id="N9ME13"/>
<dbReference type="NCBIfam" id="NF038215">
    <property type="entry name" value="acineto_lipo_PV"/>
    <property type="match status" value="1"/>
</dbReference>
<protein>
    <recommendedName>
        <fullName evidence="3">Lipoprotein</fullName>
    </recommendedName>
</protein>
<organism evidence="1 2">
    <name type="scientific">Acinetobacter variabilis</name>
    <dbReference type="NCBI Taxonomy" id="70346"/>
    <lineage>
        <taxon>Bacteria</taxon>
        <taxon>Pseudomonadati</taxon>
        <taxon>Pseudomonadota</taxon>
        <taxon>Gammaproteobacteria</taxon>
        <taxon>Moraxellales</taxon>
        <taxon>Moraxellaceae</taxon>
        <taxon>Acinetobacter</taxon>
    </lineage>
</organism>
<name>N9ME13_9GAMM</name>
<gene>
    <name evidence="1" type="ORF">F897_03024</name>
</gene>
<dbReference type="EMBL" id="APRS01000017">
    <property type="protein sequence ID" value="ENX06739.1"/>
    <property type="molecule type" value="Genomic_DNA"/>
</dbReference>
<comment type="caution">
    <text evidence="1">The sequence shown here is derived from an EMBL/GenBank/DDBJ whole genome shotgun (WGS) entry which is preliminary data.</text>
</comment>
<dbReference type="STRING" id="70346.F897_03024"/>
<dbReference type="OrthoDB" id="6713426at2"/>
<accession>N9ME13</accession>
<dbReference type="Proteomes" id="UP000013101">
    <property type="component" value="Unassembled WGS sequence"/>
</dbReference>
<dbReference type="PATRIC" id="fig|1217693.3.peg.2920"/>
<evidence type="ECO:0000313" key="2">
    <source>
        <dbReference type="Proteomes" id="UP000013101"/>
    </source>
</evidence>
<reference evidence="1 2" key="1">
    <citation type="submission" date="2013-02" db="EMBL/GenBank/DDBJ databases">
        <title>The Genome Sequence of Acinetobacter sp. NIPH 2171.</title>
        <authorList>
            <consortium name="The Broad Institute Genome Sequencing Platform"/>
            <consortium name="The Broad Institute Genome Sequencing Center for Infectious Disease"/>
            <person name="Cerqueira G."/>
            <person name="Feldgarden M."/>
            <person name="Courvalin P."/>
            <person name="Perichon B."/>
            <person name="Grillot-Courvalin C."/>
            <person name="Clermont D."/>
            <person name="Rocha E."/>
            <person name="Yoon E.-J."/>
            <person name="Nemec A."/>
            <person name="Walker B."/>
            <person name="Young S.K."/>
            <person name="Zeng Q."/>
            <person name="Gargeya S."/>
            <person name="Fitzgerald M."/>
            <person name="Haas B."/>
            <person name="Abouelleil A."/>
            <person name="Alvarado L."/>
            <person name="Arachchi H.M."/>
            <person name="Berlin A.M."/>
            <person name="Chapman S.B."/>
            <person name="Dewar J."/>
            <person name="Goldberg J."/>
            <person name="Griggs A."/>
            <person name="Gujja S."/>
            <person name="Hansen M."/>
            <person name="Howarth C."/>
            <person name="Imamovic A."/>
            <person name="Larimer J."/>
            <person name="McCowan C."/>
            <person name="Murphy C."/>
            <person name="Neiman D."/>
            <person name="Pearson M."/>
            <person name="Priest M."/>
            <person name="Roberts A."/>
            <person name="Saif S."/>
            <person name="Shea T."/>
            <person name="Sisk P."/>
            <person name="Sykes S."/>
            <person name="Wortman J."/>
            <person name="Nusbaum C."/>
            <person name="Birren B."/>
        </authorList>
    </citation>
    <scope>NUCLEOTIDE SEQUENCE [LARGE SCALE GENOMIC DNA]</scope>
    <source>
        <strain evidence="1 2">NIPH 2171</strain>
    </source>
</reference>
<proteinExistence type="predicted"/>
<dbReference type="HOGENOM" id="CLU_204317_0_0_6"/>
<evidence type="ECO:0000313" key="1">
    <source>
        <dbReference type="EMBL" id="ENX06739.1"/>
    </source>
</evidence>